<evidence type="ECO:0000313" key="2">
    <source>
        <dbReference type="EMBL" id="MPC79844.1"/>
    </source>
</evidence>
<name>A0A5B7IH54_PORTR</name>
<dbReference type="Proteomes" id="UP000324222">
    <property type="component" value="Unassembled WGS sequence"/>
</dbReference>
<sequence>MARLPPHPSRRSPGSGVLKSPAPRVTPGPGQVTSESSWLGAAPGPLNIPRQRARRPGLRSPAWHLRGTPVLRWA</sequence>
<dbReference type="EMBL" id="VSRR010052242">
    <property type="protein sequence ID" value="MPC79844.1"/>
    <property type="molecule type" value="Genomic_DNA"/>
</dbReference>
<comment type="caution">
    <text evidence="2">The sequence shown here is derived from an EMBL/GenBank/DDBJ whole genome shotgun (WGS) entry which is preliminary data.</text>
</comment>
<organism evidence="2 3">
    <name type="scientific">Portunus trituberculatus</name>
    <name type="common">Swimming crab</name>
    <name type="synonym">Neptunus trituberculatus</name>
    <dbReference type="NCBI Taxonomy" id="210409"/>
    <lineage>
        <taxon>Eukaryota</taxon>
        <taxon>Metazoa</taxon>
        <taxon>Ecdysozoa</taxon>
        <taxon>Arthropoda</taxon>
        <taxon>Crustacea</taxon>
        <taxon>Multicrustacea</taxon>
        <taxon>Malacostraca</taxon>
        <taxon>Eumalacostraca</taxon>
        <taxon>Eucarida</taxon>
        <taxon>Decapoda</taxon>
        <taxon>Pleocyemata</taxon>
        <taxon>Brachyura</taxon>
        <taxon>Eubrachyura</taxon>
        <taxon>Portunoidea</taxon>
        <taxon>Portunidae</taxon>
        <taxon>Portuninae</taxon>
        <taxon>Portunus</taxon>
    </lineage>
</organism>
<proteinExistence type="predicted"/>
<feature type="region of interest" description="Disordered" evidence="1">
    <location>
        <begin position="1"/>
        <end position="62"/>
    </location>
</feature>
<gene>
    <name evidence="2" type="ORF">E2C01_074393</name>
</gene>
<reference evidence="2 3" key="1">
    <citation type="submission" date="2019-05" db="EMBL/GenBank/DDBJ databases">
        <title>Another draft genome of Portunus trituberculatus and its Hox gene families provides insights of decapod evolution.</title>
        <authorList>
            <person name="Jeong J.-H."/>
            <person name="Song I."/>
            <person name="Kim S."/>
            <person name="Choi T."/>
            <person name="Kim D."/>
            <person name="Ryu S."/>
            <person name="Kim W."/>
        </authorList>
    </citation>
    <scope>NUCLEOTIDE SEQUENCE [LARGE SCALE GENOMIC DNA]</scope>
    <source>
        <tissue evidence="2">Muscle</tissue>
    </source>
</reference>
<dbReference type="AlphaFoldDB" id="A0A5B7IH54"/>
<evidence type="ECO:0000313" key="3">
    <source>
        <dbReference type="Proteomes" id="UP000324222"/>
    </source>
</evidence>
<keyword evidence="3" id="KW-1185">Reference proteome</keyword>
<evidence type="ECO:0000256" key="1">
    <source>
        <dbReference type="SAM" id="MobiDB-lite"/>
    </source>
</evidence>
<accession>A0A5B7IH54</accession>
<protein>
    <submittedName>
        <fullName evidence="2">Uncharacterized protein</fullName>
    </submittedName>
</protein>